<proteinExistence type="predicted"/>
<protein>
    <submittedName>
        <fullName evidence="2">Methyltransferase domain-containing protein</fullName>
    </submittedName>
</protein>
<evidence type="ECO:0000313" key="1">
    <source>
        <dbReference type="Proteomes" id="UP000887566"/>
    </source>
</evidence>
<accession>A0A914XNW3</accession>
<reference evidence="2" key="1">
    <citation type="submission" date="2022-11" db="UniProtKB">
        <authorList>
            <consortium name="WormBaseParasite"/>
        </authorList>
    </citation>
    <scope>IDENTIFICATION</scope>
</reference>
<dbReference type="Proteomes" id="UP000887566">
    <property type="component" value="Unplaced"/>
</dbReference>
<dbReference type="SUPFAM" id="SSF53335">
    <property type="entry name" value="S-adenosyl-L-methionine-dependent methyltransferases"/>
    <property type="match status" value="1"/>
</dbReference>
<dbReference type="WBParaSite" id="PSAMB.scaffold941size38339.g9762.t1">
    <property type="protein sequence ID" value="PSAMB.scaffold941size38339.g9762.t1"/>
    <property type="gene ID" value="PSAMB.scaffold941size38339.g9762"/>
</dbReference>
<sequence length="213" mass="23708">MVKYTGSAGINFDASTPELAEKGFDGWAKTYEADSDLHHYNGPKQLADIAKKYLKPTDLILVTCVGTGLELPHLHAAGLTNLHGQDGSKEMLSVANSKGLLKESFHELLFPGKTSNLKSHFYDATVNVGSINRRGLDARYMDDLVRTVAPGGVFIIGLRDTWLEPRPDLDYPYDLTAKMNEMESNGKLQLIERTVTQEFYDGMDGVFFVYRVQ</sequence>
<dbReference type="AlphaFoldDB" id="A0A914XNW3"/>
<keyword evidence="1" id="KW-1185">Reference proteome</keyword>
<name>A0A914XNW3_9BILA</name>
<dbReference type="Gene3D" id="3.40.50.150">
    <property type="entry name" value="Vaccinia Virus protein VP39"/>
    <property type="match status" value="1"/>
</dbReference>
<dbReference type="InterPro" id="IPR029063">
    <property type="entry name" value="SAM-dependent_MTases_sf"/>
</dbReference>
<evidence type="ECO:0000313" key="2">
    <source>
        <dbReference type="WBParaSite" id="PSAMB.scaffold941size38339.g9762.t1"/>
    </source>
</evidence>
<organism evidence="1 2">
    <name type="scientific">Plectus sambesii</name>
    <dbReference type="NCBI Taxonomy" id="2011161"/>
    <lineage>
        <taxon>Eukaryota</taxon>
        <taxon>Metazoa</taxon>
        <taxon>Ecdysozoa</taxon>
        <taxon>Nematoda</taxon>
        <taxon>Chromadorea</taxon>
        <taxon>Plectida</taxon>
        <taxon>Plectina</taxon>
        <taxon>Plectoidea</taxon>
        <taxon>Plectidae</taxon>
        <taxon>Plectus</taxon>
    </lineage>
</organism>